<organism evidence="2 3">
    <name type="scientific">Candidatus Wolfebacteria bacterium GW2011_GWC1_37_10</name>
    <dbReference type="NCBI Taxonomy" id="1619010"/>
    <lineage>
        <taxon>Bacteria</taxon>
        <taxon>Candidatus Wolfeibacteriota</taxon>
    </lineage>
</organism>
<feature type="transmembrane region" description="Helical" evidence="1">
    <location>
        <begin position="16"/>
        <end position="37"/>
    </location>
</feature>
<evidence type="ECO:0000256" key="1">
    <source>
        <dbReference type="SAM" id="Phobius"/>
    </source>
</evidence>
<keyword evidence="1" id="KW-1133">Transmembrane helix</keyword>
<evidence type="ECO:0000313" key="3">
    <source>
        <dbReference type="Proteomes" id="UP000034044"/>
    </source>
</evidence>
<dbReference type="Proteomes" id="UP000034044">
    <property type="component" value="Unassembled WGS sequence"/>
</dbReference>
<sequence length="174" mass="19784">MELNILSLLLKAIRGFHILGALFGTGAATLEEILYFRDIRDGKIDEWEARQLRITYKIMRWSIITLIISGVAMVAILRFKYSPAVLYDPRLVAKYIIVGIMIINAVLIQFKKIPMSIASPLSLTSWWAESILGRWRGLEASLYVIMIGYFIAVVVVGLILYNIKKLAMRPKNLP</sequence>
<evidence type="ECO:0008006" key="4">
    <source>
        <dbReference type="Google" id="ProtNLM"/>
    </source>
</evidence>
<keyword evidence="1" id="KW-0812">Transmembrane</keyword>
<comment type="caution">
    <text evidence="2">The sequence shown here is derived from an EMBL/GenBank/DDBJ whole genome shotgun (WGS) entry which is preliminary data.</text>
</comment>
<evidence type="ECO:0000313" key="2">
    <source>
        <dbReference type="EMBL" id="KKQ21599.1"/>
    </source>
</evidence>
<dbReference type="EMBL" id="LBSR01000017">
    <property type="protein sequence ID" value="KKQ21599.1"/>
    <property type="molecule type" value="Genomic_DNA"/>
</dbReference>
<feature type="transmembrane region" description="Helical" evidence="1">
    <location>
        <begin position="58"/>
        <end position="79"/>
    </location>
</feature>
<proteinExistence type="predicted"/>
<protein>
    <recommendedName>
        <fullName evidence="4">DUF2269 family protein</fullName>
    </recommendedName>
</protein>
<feature type="transmembrane region" description="Helical" evidence="1">
    <location>
        <begin position="141"/>
        <end position="161"/>
    </location>
</feature>
<keyword evidence="1" id="KW-0472">Membrane</keyword>
<accession>A0A0G0IBL3</accession>
<reference evidence="2 3" key="1">
    <citation type="journal article" date="2015" name="Nature">
        <title>rRNA introns, odd ribosomes, and small enigmatic genomes across a large radiation of phyla.</title>
        <authorList>
            <person name="Brown C.T."/>
            <person name="Hug L.A."/>
            <person name="Thomas B.C."/>
            <person name="Sharon I."/>
            <person name="Castelle C.J."/>
            <person name="Singh A."/>
            <person name="Wilkins M.J."/>
            <person name="Williams K.H."/>
            <person name="Banfield J.F."/>
        </authorList>
    </citation>
    <scope>NUCLEOTIDE SEQUENCE [LARGE SCALE GENOMIC DNA]</scope>
</reference>
<feature type="transmembrane region" description="Helical" evidence="1">
    <location>
        <begin position="91"/>
        <end position="110"/>
    </location>
</feature>
<name>A0A0G0IBL3_9BACT</name>
<gene>
    <name evidence="2" type="ORF">US36_C0017G0017</name>
</gene>
<dbReference type="AlphaFoldDB" id="A0A0G0IBL3"/>